<protein>
    <submittedName>
        <fullName evidence="1">Uncharacterized protein</fullName>
    </submittedName>
</protein>
<dbReference type="InterPro" id="IPR036047">
    <property type="entry name" value="F-box-like_dom_sf"/>
</dbReference>
<sequence length="102" mass="11297">MDALPAAATVTAAANEVRDDLSGRSAASPPPLTLPLPHDDLLLEILLRLPPEPIHLLRASLVSKHWRRLIHDARFLRRFRAFHGVPPVLGFLNNQPGPPLFH</sequence>
<accession>N1R4Z7</accession>
<evidence type="ECO:0000313" key="1">
    <source>
        <dbReference type="EnsemblPlants" id="EMT33416"/>
    </source>
</evidence>
<dbReference type="Gene3D" id="1.20.1280.50">
    <property type="match status" value="1"/>
</dbReference>
<dbReference type="SUPFAM" id="SSF81383">
    <property type="entry name" value="F-box domain"/>
    <property type="match status" value="1"/>
</dbReference>
<dbReference type="AlphaFoldDB" id="N1R4Z7"/>
<reference evidence="1" key="1">
    <citation type="submission" date="2015-06" db="UniProtKB">
        <authorList>
            <consortium name="EnsemblPlants"/>
        </authorList>
    </citation>
    <scope>IDENTIFICATION</scope>
</reference>
<proteinExistence type="predicted"/>
<dbReference type="PANTHER" id="PTHR32133:SF335">
    <property type="entry name" value="F-BOX ASSOCIATED DOMAIN-CONTAINING PROTEIN"/>
    <property type="match status" value="1"/>
</dbReference>
<dbReference type="PANTHER" id="PTHR32133">
    <property type="entry name" value="OS07G0120400 PROTEIN"/>
    <property type="match status" value="1"/>
</dbReference>
<dbReference type="Pfam" id="PF00646">
    <property type="entry name" value="F-box"/>
    <property type="match status" value="1"/>
</dbReference>
<dbReference type="SMART" id="SM00256">
    <property type="entry name" value="FBOX"/>
    <property type="match status" value="1"/>
</dbReference>
<organism evidence="1">
    <name type="scientific">Aegilops tauschii</name>
    <name type="common">Tausch's goatgrass</name>
    <name type="synonym">Aegilops squarrosa</name>
    <dbReference type="NCBI Taxonomy" id="37682"/>
    <lineage>
        <taxon>Eukaryota</taxon>
        <taxon>Viridiplantae</taxon>
        <taxon>Streptophyta</taxon>
        <taxon>Embryophyta</taxon>
        <taxon>Tracheophyta</taxon>
        <taxon>Spermatophyta</taxon>
        <taxon>Magnoliopsida</taxon>
        <taxon>Liliopsida</taxon>
        <taxon>Poales</taxon>
        <taxon>Poaceae</taxon>
        <taxon>BOP clade</taxon>
        <taxon>Pooideae</taxon>
        <taxon>Triticodae</taxon>
        <taxon>Triticeae</taxon>
        <taxon>Triticinae</taxon>
        <taxon>Aegilops</taxon>
    </lineage>
</organism>
<dbReference type="EnsemblPlants" id="EMT33416">
    <property type="protein sequence ID" value="EMT33416"/>
    <property type="gene ID" value="F775_16380"/>
</dbReference>
<name>N1R4Z7_AEGTA</name>
<dbReference type="InterPro" id="IPR001810">
    <property type="entry name" value="F-box_dom"/>
</dbReference>